<accession>A0ABW4G3M3</accession>
<protein>
    <submittedName>
        <fullName evidence="1">Uncharacterized protein</fullName>
    </submittedName>
</protein>
<organism evidence="1 2">
    <name type="scientific">Nonomuraea guangzhouensis</name>
    <dbReference type="NCBI Taxonomy" id="1291555"/>
    <lineage>
        <taxon>Bacteria</taxon>
        <taxon>Bacillati</taxon>
        <taxon>Actinomycetota</taxon>
        <taxon>Actinomycetes</taxon>
        <taxon>Streptosporangiales</taxon>
        <taxon>Streptosporangiaceae</taxon>
        <taxon>Nonomuraea</taxon>
    </lineage>
</organism>
<keyword evidence="2" id="KW-1185">Reference proteome</keyword>
<sequence length="47" mass="5081">MSIIKQPDTPANTRKYREPRTAILSVAALIIAPITAGKADGEADCRR</sequence>
<dbReference type="EMBL" id="JBHUCM010000008">
    <property type="protein sequence ID" value="MFD1537252.1"/>
    <property type="molecule type" value="Genomic_DNA"/>
</dbReference>
<reference evidence="2" key="1">
    <citation type="journal article" date="2019" name="Int. J. Syst. Evol. Microbiol.">
        <title>The Global Catalogue of Microorganisms (GCM) 10K type strain sequencing project: providing services to taxonomists for standard genome sequencing and annotation.</title>
        <authorList>
            <consortium name="The Broad Institute Genomics Platform"/>
            <consortium name="The Broad Institute Genome Sequencing Center for Infectious Disease"/>
            <person name="Wu L."/>
            <person name="Ma J."/>
        </authorList>
    </citation>
    <scope>NUCLEOTIDE SEQUENCE [LARGE SCALE GENOMIC DNA]</scope>
    <source>
        <strain evidence="2">CGMCC 1.15399</strain>
    </source>
</reference>
<proteinExistence type="predicted"/>
<dbReference type="RefSeq" id="WP_219528730.1">
    <property type="nucleotide sequence ID" value="NZ_JAHKRM010000005.1"/>
</dbReference>
<dbReference type="Proteomes" id="UP001597097">
    <property type="component" value="Unassembled WGS sequence"/>
</dbReference>
<name>A0ABW4G3M3_9ACTN</name>
<comment type="caution">
    <text evidence="1">The sequence shown here is derived from an EMBL/GenBank/DDBJ whole genome shotgun (WGS) entry which is preliminary data.</text>
</comment>
<evidence type="ECO:0000313" key="1">
    <source>
        <dbReference type="EMBL" id="MFD1537252.1"/>
    </source>
</evidence>
<evidence type="ECO:0000313" key="2">
    <source>
        <dbReference type="Proteomes" id="UP001597097"/>
    </source>
</evidence>
<gene>
    <name evidence="1" type="ORF">ACFSJ0_09420</name>
</gene>